<dbReference type="EMBL" id="CP054803">
    <property type="protein sequence ID" value="QKU21004.1"/>
    <property type="molecule type" value="Genomic_DNA"/>
</dbReference>
<organism evidence="1 2">
    <name type="scientific">Acinetobacter lwoffii</name>
    <dbReference type="NCBI Taxonomy" id="28090"/>
    <lineage>
        <taxon>Bacteria</taxon>
        <taxon>Pseudomonadati</taxon>
        <taxon>Pseudomonadota</taxon>
        <taxon>Gammaproteobacteria</taxon>
        <taxon>Moraxellales</taxon>
        <taxon>Moraxellaceae</taxon>
        <taxon>Acinetobacter</taxon>
    </lineage>
</organism>
<protein>
    <submittedName>
        <fullName evidence="1">Uncharacterized protein</fullName>
    </submittedName>
</protein>
<dbReference type="Proteomes" id="UP000509126">
    <property type="component" value="Chromosome"/>
</dbReference>
<dbReference type="RefSeq" id="WP_004280513.1">
    <property type="nucleotide sequence ID" value="NZ_CP054803.1"/>
</dbReference>
<sequence>MEQILSQLLKHIDAIAREKNRDVLFVHFDHYVHPDRNADSVRQMLIGWLEQQGIGYMQCLGVDQTVHSEIYLGGLYLDVPFDLHHKTYQKLSRYLEDEQGNMKIKGIQFFVLSLGLALELESEWDKLACSCLRC</sequence>
<reference evidence="1 2" key="1">
    <citation type="submission" date="2019-11" db="EMBL/GenBank/DDBJ databases">
        <title>FDA dAtabase for Regulatory Grade micrObial Sequences (FDA-ARGOS): Supporting development and validation of Infectious Disease Dx tests.</title>
        <authorList>
            <person name="Patel R."/>
            <person name="Rucinski S."/>
            <person name="Tallon L."/>
            <person name="Sadzewicz L."/>
            <person name="Vavikolanu K."/>
            <person name="Mehta A."/>
            <person name="Aluvathingal J."/>
            <person name="Nadendla S."/>
            <person name="Nandy P."/>
            <person name="Geyer C."/>
            <person name="Yan Y."/>
            <person name="Sichtig H."/>
        </authorList>
    </citation>
    <scope>NUCLEOTIDE SEQUENCE [LARGE SCALE GENOMIC DNA]</scope>
    <source>
        <strain evidence="1 2">FDAARGOS_557</strain>
    </source>
</reference>
<gene>
    <name evidence="1" type="ORF">FOB19_06040</name>
</gene>
<evidence type="ECO:0000313" key="1">
    <source>
        <dbReference type="EMBL" id="QKU21004.1"/>
    </source>
</evidence>
<name>A0A6N1MK80_ACILW</name>
<dbReference type="AlphaFoldDB" id="A0A6N1MK80"/>
<accession>A0A6N1MK80</accession>
<proteinExistence type="predicted"/>
<evidence type="ECO:0000313" key="2">
    <source>
        <dbReference type="Proteomes" id="UP000509126"/>
    </source>
</evidence>